<gene>
    <name evidence="9" type="ORF">JOL62DRAFT_580790</name>
</gene>
<comment type="catalytic activity">
    <reaction evidence="5">
        <text>5,6-dihydrouracil + H2O = 3-(carbamoylamino)propanoate + H(+)</text>
        <dbReference type="Rhea" id="RHEA:16121"/>
        <dbReference type="ChEBI" id="CHEBI:11892"/>
        <dbReference type="ChEBI" id="CHEBI:15377"/>
        <dbReference type="ChEBI" id="CHEBI:15378"/>
        <dbReference type="ChEBI" id="CHEBI:15901"/>
        <dbReference type="EC" id="3.5.2.2"/>
    </reaction>
</comment>
<dbReference type="Proteomes" id="UP001367316">
    <property type="component" value="Unassembled WGS sequence"/>
</dbReference>
<keyword evidence="3" id="KW-0479">Metal-binding</keyword>
<proteinExistence type="inferred from homology"/>
<feature type="domain" description="Amidohydrolase-related" evidence="8">
    <location>
        <begin position="69"/>
        <end position="489"/>
    </location>
</feature>
<evidence type="ECO:0000313" key="10">
    <source>
        <dbReference type="Proteomes" id="UP001367316"/>
    </source>
</evidence>
<dbReference type="PANTHER" id="PTHR11647:SF1">
    <property type="entry name" value="COLLAPSIN RESPONSE MEDIATOR PROTEIN"/>
    <property type="match status" value="1"/>
</dbReference>
<name>A0ABR1N0T4_9PEZI</name>
<sequence length="533" mass="57695">MLLVRVAKTSTMVVKIEVDLLVQNATVVTAAHVHPAQDIAVKDGKILLLGQNLASILAATTVIDAHGAYVTPGGVDSHVHLDQDSSIEVASTGDNFETGTRSAIAGGTTTVICFAMQTRADTSLVPVVADYHRRSSGQAYCDYGFHIILTNPTPEIMTGELPGMMADGISSVKLYMTYDPLKLGDKEMLDVMMTTRSLGMTTMVHAENADMISWIGERLMEKNLNSPFYHSISRPQIAEDEATYRAIAISELVDTPILLVHMSSPTAVSHVRQAQTRLLPIHAETCPHYLFLTSAALRAPHPVTDPFEGAKHICSPPLRASRADLDGMWRGIANGSVTTFSSDHATSQYDHPCGKKRGLADPSDVTSQPDYRKVPNGLPGVETRMPTLWEGGVLTGRLTPQKFVELTSTNPAKLYGLGHSKGAIAPGYDADLVIWYPTTEQVAAGDGTATSLTPFSLTNGHLHHAIDYTPFEGMRFTNWPRFTILRGRVIWDRDGGGIVGAKGDGKFLRRGKSTLSKPRGEAADWDKPENLVA</sequence>
<feature type="region of interest" description="Disordered" evidence="7">
    <location>
        <begin position="341"/>
        <end position="379"/>
    </location>
</feature>
<dbReference type="InterPro" id="IPR032466">
    <property type="entry name" value="Metal_Hydrolase"/>
</dbReference>
<dbReference type="EC" id="3.5.2.2" evidence="6"/>
<keyword evidence="4" id="KW-0378">Hydrolase</keyword>
<dbReference type="PANTHER" id="PTHR11647">
    <property type="entry name" value="HYDRANTOINASE/DIHYDROPYRIMIDINASE FAMILY MEMBER"/>
    <property type="match status" value="1"/>
</dbReference>
<protein>
    <recommendedName>
        <fullName evidence="6">dihydropyrimidinase</fullName>
        <ecNumber evidence="6">3.5.2.2</ecNumber>
    </recommendedName>
</protein>
<dbReference type="CDD" id="cd01314">
    <property type="entry name" value="D-HYD"/>
    <property type="match status" value="1"/>
</dbReference>
<feature type="region of interest" description="Disordered" evidence="7">
    <location>
        <begin position="510"/>
        <end position="533"/>
    </location>
</feature>
<evidence type="ECO:0000313" key="9">
    <source>
        <dbReference type="EMBL" id="KAK7608820.1"/>
    </source>
</evidence>
<comment type="cofactor">
    <cofactor evidence="1">
        <name>Zn(2+)</name>
        <dbReference type="ChEBI" id="CHEBI:29105"/>
    </cofactor>
</comment>
<evidence type="ECO:0000256" key="3">
    <source>
        <dbReference type="ARBA" id="ARBA00022723"/>
    </source>
</evidence>
<dbReference type="InterPro" id="IPR050378">
    <property type="entry name" value="Metallo-dep_Hydrolases_sf"/>
</dbReference>
<evidence type="ECO:0000256" key="6">
    <source>
        <dbReference type="ARBA" id="ARBA00039113"/>
    </source>
</evidence>
<dbReference type="Gene3D" id="3.20.20.140">
    <property type="entry name" value="Metal-dependent hydrolases"/>
    <property type="match status" value="1"/>
</dbReference>
<comment type="caution">
    <text evidence="9">The sequence shown here is derived from an EMBL/GenBank/DDBJ whole genome shotgun (WGS) entry which is preliminary data.</text>
</comment>
<reference evidence="9 10" key="1">
    <citation type="submission" date="2024-04" db="EMBL/GenBank/DDBJ databases">
        <title>Phyllosticta paracitricarpa is synonymous to the EU quarantine fungus P. citricarpa based on phylogenomic analyses.</title>
        <authorList>
            <consortium name="Lawrence Berkeley National Laboratory"/>
            <person name="Van ingen-buijs V.A."/>
            <person name="Van westerhoven A.C."/>
            <person name="Haridas S."/>
            <person name="Skiadas P."/>
            <person name="Martin F."/>
            <person name="Groenewald J.Z."/>
            <person name="Crous P.W."/>
            <person name="Seidl M.F."/>
        </authorList>
    </citation>
    <scope>NUCLEOTIDE SEQUENCE [LARGE SCALE GENOMIC DNA]</scope>
    <source>
        <strain evidence="9 10">CBS 141358</strain>
    </source>
</reference>
<dbReference type="NCBIfam" id="TIGR02033">
    <property type="entry name" value="D-hydantoinase"/>
    <property type="match status" value="1"/>
</dbReference>
<feature type="compositionally biased region" description="Basic and acidic residues" evidence="7">
    <location>
        <begin position="518"/>
        <end position="533"/>
    </location>
</feature>
<dbReference type="InterPro" id="IPR011778">
    <property type="entry name" value="Hydantoinase/dihydroPyrase"/>
</dbReference>
<dbReference type="InterPro" id="IPR006680">
    <property type="entry name" value="Amidohydro-rel"/>
</dbReference>
<evidence type="ECO:0000256" key="1">
    <source>
        <dbReference type="ARBA" id="ARBA00001947"/>
    </source>
</evidence>
<organism evidence="9 10">
    <name type="scientific">Phyllosticta paracitricarpa</name>
    <dbReference type="NCBI Taxonomy" id="2016321"/>
    <lineage>
        <taxon>Eukaryota</taxon>
        <taxon>Fungi</taxon>
        <taxon>Dikarya</taxon>
        <taxon>Ascomycota</taxon>
        <taxon>Pezizomycotina</taxon>
        <taxon>Dothideomycetes</taxon>
        <taxon>Dothideomycetes incertae sedis</taxon>
        <taxon>Botryosphaeriales</taxon>
        <taxon>Phyllostictaceae</taxon>
        <taxon>Phyllosticta</taxon>
    </lineage>
</organism>
<dbReference type="SUPFAM" id="SSF51556">
    <property type="entry name" value="Metallo-dependent hydrolases"/>
    <property type="match status" value="1"/>
</dbReference>
<evidence type="ECO:0000256" key="7">
    <source>
        <dbReference type="SAM" id="MobiDB-lite"/>
    </source>
</evidence>
<dbReference type="EMBL" id="JBBPBF010000027">
    <property type="protein sequence ID" value="KAK7608820.1"/>
    <property type="molecule type" value="Genomic_DNA"/>
</dbReference>
<keyword evidence="10" id="KW-1185">Reference proteome</keyword>
<evidence type="ECO:0000256" key="5">
    <source>
        <dbReference type="ARBA" id="ARBA00036696"/>
    </source>
</evidence>
<dbReference type="SUPFAM" id="SSF51338">
    <property type="entry name" value="Composite domain of metallo-dependent hydrolases"/>
    <property type="match status" value="1"/>
</dbReference>
<evidence type="ECO:0000256" key="4">
    <source>
        <dbReference type="ARBA" id="ARBA00022801"/>
    </source>
</evidence>
<accession>A0ABR1N0T4</accession>
<evidence type="ECO:0000256" key="2">
    <source>
        <dbReference type="ARBA" id="ARBA00008829"/>
    </source>
</evidence>
<evidence type="ECO:0000259" key="8">
    <source>
        <dbReference type="Pfam" id="PF01979"/>
    </source>
</evidence>
<comment type="similarity">
    <text evidence="2">Belongs to the metallo-dependent hydrolases superfamily. Hydantoinase/dihydropyrimidinase family.</text>
</comment>
<dbReference type="Pfam" id="PF01979">
    <property type="entry name" value="Amidohydro_1"/>
    <property type="match status" value="1"/>
</dbReference>
<dbReference type="InterPro" id="IPR011059">
    <property type="entry name" value="Metal-dep_hydrolase_composite"/>
</dbReference>